<keyword evidence="2" id="KW-1185">Reference proteome</keyword>
<dbReference type="OrthoDB" id="5173234at2"/>
<dbReference type="EMBL" id="BKAJ01000031">
    <property type="protein sequence ID" value="GEP54528.1"/>
    <property type="molecule type" value="Genomic_DNA"/>
</dbReference>
<dbReference type="RefSeq" id="WP_147148166.1">
    <property type="nucleotide sequence ID" value="NZ_BKAJ01000031.1"/>
</dbReference>
<name>A0A512N6D9_9HYPH</name>
<dbReference type="NCBIfam" id="NF041278">
    <property type="entry name" value="CmcJ_NvfI_EfuI"/>
    <property type="match status" value="1"/>
</dbReference>
<dbReference type="GO" id="GO:0032259">
    <property type="term" value="P:methylation"/>
    <property type="evidence" value="ECO:0007669"/>
    <property type="project" value="UniProtKB-KW"/>
</dbReference>
<keyword evidence="1" id="KW-0489">Methyltransferase</keyword>
<dbReference type="GO" id="GO:0016491">
    <property type="term" value="F:oxidoreductase activity"/>
    <property type="evidence" value="ECO:0007669"/>
    <property type="project" value="InterPro"/>
</dbReference>
<dbReference type="Proteomes" id="UP000321058">
    <property type="component" value="Unassembled WGS sequence"/>
</dbReference>
<accession>A0A512N6D9</accession>
<organism evidence="1 2">
    <name type="scientific">Reyranella soli</name>
    <dbReference type="NCBI Taxonomy" id="1230389"/>
    <lineage>
        <taxon>Bacteria</taxon>
        <taxon>Pseudomonadati</taxon>
        <taxon>Pseudomonadota</taxon>
        <taxon>Alphaproteobacteria</taxon>
        <taxon>Hyphomicrobiales</taxon>
        <taxon>Reyranellaceae</taxon>
        <taxon>Reyranella</taxon>
    </lineage>
</organism>
<evidence type="ECO:0000313" key="2">
    <source>
        <dbReference type="Proteomes" id="UP000321058"/>
    </source>
</evidence>
<gene>
    <name evidence="1" type="ORF">RSO01_16940</name>
</gene>
<sequence length="273" mass="31104">MPLDVALQAKSLTTTLHYLKRGAEKPVRYVSDPPAGVPQWNGIDDPRQIRIEDARGREQEFTLDRNGFQLVKAPSQVRDFYSEEEVKRTYYPEVEELLRDKLGASRVFIFDHTVRNAGRKDAREPSRRVHNDHTINSAPRRVRDHLGADAEELLKQRFGIINLWRPIRGPVLDSPLALCDARTFSDDDLIASDLVYPQVRGETSSVAYKPGHRWYYFSEQQADEALLIRVHDSAADGRARLSFHTSFDNPLAQGAPPRESIEVRSLVFFPPGS</sequence>
<dbReference type="AlphaFoldDB" id="A0A512N6D9"/>
<dbReference type="PANTHER" id="PTHR34598">
    <property type="entry name" value="BLL6449 PROTEIN"/>
    <property type="match status" value="1"/>
</dbReference>
<proteinExistence type="predicted"/>
<comment type="caution">
    <text evidence="1">The sequence shown here is derived from an EMBL/GenBank/DDBJ whole genome shotgun (WGS) entry which is preliminary data.</text>
</comment>
<dbReference type="InterPro" id="IPR044053">
    <property type="entry name" value="AsaB-like"/>
</dbReference>
<dbReference type="PANTHER" id="PTHR34598:SF3">
    <property type="entry name" value="OXIDOREDUCTASE AN1597"/>
    <property type="match status" value="1"/>
</dbReference>
<dbReference type="GO" id="GO:0008168">
    <property type="term" value="F:methyltransferase activity"/>
    <property type="evidence" value="ECO:0007669"/>
    <property type="project" value="UniProtKB-KW"/>
</dbReference>
<keyword evidence="1" id="KW-0808">Transferase</keyword>
<reference evidence="1 2" key="1">
    <citation type="submission" date="2019-07" db="EMBL/GenBank/DDBJ databases">
        <title>Whole genome shotgun sequence of Reyranella soli NBRC 108950.</title>
        <authorList>
            <person name="Hosoyama A."/>
            <person name="Uohara A."/>
            <person name="Ohji S."/>
            <person name="Ichikawa N."/>
        </authorList>
    </citation>
    <scope>NUCLEOTIDE SEQUENCE [LARGE SCALE GENOMIC DNA]</scope>
    <source>
        <strain evidence="1 2">NBRC 108950</strain>
    </source>
</reference>
<evidence type="ECO:0000313" key="1">
    <source>
        <dbReference type="EMBL" id="GEP54528.1"/>
    </source>
</evidence>
<protein>
    <submittedName>
        <fullName evidence="1">Methyltransferase</fullName>
    </submittedName>
</protein>